<reference evidence="4" key="1">
    <citation type="submission" date="2016-10" db="EMBL/GenBank/DDBJ databases">
        <authorList>
            <person name="Varghese N."/>
            <person name="Submissions S."/>
        </authorList>
    </citation>
    <scope>NUCLEOTIDE SEQUENCE [LARGE SCALE GENOMIC DNA]</scope>
    <source>
        <strain evidence="4">DSM 11578</strain>
    </source>
</reference>
<dbReference type="Pfam" id="PF00353">
    <property type="entry name" value="HemolysinCabind"/>
    <property type="match status" value="1"/>
</dbReference>
<evidence type="ECO:0000256" key="1">
    <source>
        <dbReference type="ARBA" id="ARBA00022837"/>
    </source>
</evidence>
<dbReference type="SUPFAM" id="SSF51120">
    <property type="entry name" value="beta-Roll"/>
    <property type="match status" value="1"/>
</dbReference>
<dbReference type="GO" id="GO:0005509">
    <property type="term" value="F:calcium ion binding"/>
    <property type="evidence" value="ECO:0007669"/>
    <property type="project" value="InterPro"/>
</dbReference>
<keyword evidence="1" id="KW-0106">Calcium</keyword>
<feature type="domain" description="Haemolysin-type calcium binding-related" evidence="2">
    <location>
        <begin position="180"/>
        <end position="207"/>
    </location>
</feature>
<dbReference type="OrthoDB" id="5618685at2"/>
<evidence type="ECO:0000313" key="4">
    <source>
        <dbReference type="Proteomes" id="UP000198924"/>
    </source>
</evidence>
<dbReference type="AlphaFoldDB" id="A0A1I4C3T1"/>
<name>A0A1I4C3T1_9GAMM</name>
<dbReference type="Pfam" id="PF06594">
    <property type="entry name" value="HCBP_related"/>
    <property type="match status" value="2"/>
</dbReference>
<accession>A0A1I4C3T1</accession>
<sequence length="259" mass="27431">MGVNTISFIDGIGFSDVASGLMRSGDDLILNIASTGNQVKVNNFFAVANTINSLDFEDGSQITANQLYGAFGVSAPTDTVVIEDALSHVMTGTTSNDTITGTSANEYLSGLAGDDILSGGAGNDLIEGGDGNDSIKFGLNDGQDQIIQNDTNAAETYNDVIAFENDISYDALWFSRSDNDLQINVEGTDDQITISNWYDGTEHQLDQSESGSMVLMNNQIDQLVSAMAAYDVPMGAGNVIPQDVKDNLQPVLANSWTAN</sequence>
<dbReference type="STRING" id="45496.SAMN04488079_12424"/>
<dbReference type="RefSeq" id="WP_091716095.1">
    <property type="nucleotide sequence ID" value="NZ_FOSH01000024.1"/>
</dbReference>
<gene>
    <name evidence="3" type="ORF">SAMN04488079_12424</name>
</gene>
<organism evidence="3 4">
    <name type="scientific">Methylophaga sulfidovorans</name>
    <dbReference type="NCBI Taxonomy" id="45496"/>
    <lineage>
        <taxon>Bacteria</taxon>
        <taxon>Pseudomonadati</taxon>
        <taxon>Pseudomonadota</taxon>
        <taxon>Gammaproteobacteria</taxon>
        <taxon>Thiotrichales</taxon>
        <taxon>Piscirickettsiaceae</taxon>
        <taxon>Methylophaga</taxon>
    </lineage>
</organism>
<evidence type="ECO:0000259" key="2">
    <source>
        <dbReference type="Pfam" id="PF06594"/>
    </source>
</evidence>
<dbReference type="InterPro" id="IPR011049">
    <property type="entry name" value="Serralysin-like_metalloprot_C"/>
</dbReference>
<dbReference type="PROSITE" id="PS00330">
    <property type="entry name" value="HEMOLYSIN_CALCIUM"/>
    <property type="match status" value="1"/>
</dbReference>
<dbReference type="Proteomes" id="UP000198924">
    <property type="component" value="Unassembled WGS sequence"/>
</dbReference>
<dbReference type="InterPro" id="IPR001343">
    <property type="entry name" value="Hemolysn_Ca-bd"/>
</dbReference>
<protein>
    <submittedName>
        <fullName evidence="3">Hemolysin-type calcium-binding repeat-containing protein</fullName>
    </submittedName>
</protein>
<dbReference type="Gene3D" id="2.150.10.10">
    <property type="entry name" value="Serralysin-like metalloprotease, C-terminal"/>
    <property type="match status" value="1"/>
</dbReference>
<keyword evidence="4" id="KW-1185">Reference proteome</keyword>
<dbReference type="InterPro" id="IPR010566">
    <property type="entry name" value="Haemolys_ca-bd"/>
</dbReference>
<proteinExistence type="predicted"/>
<evidence type="ECO:0000313" key="3">
    <source>
        <dbReference type="EMBL" id="SFK75742.1"/>
    </source>
</evidence>
<dbReference type="PRINTS" id="PR00313">
    <property type="entry name" value="CABNDNGRPT"/>
</dbReference>
<dbReference type="InterPro" id="IPR018511">
    <property type="entry name" value="Hemolysin-typ_Ca-bd_CS"/>
</dbReference>
<dbReference type="EMBL" id="FOSH01000024">
    <property type="protein sequence ID" value="SFK75742.1"/>
    <property type="molecule type" value="Genomic_DNA"/>
</dbReference>
<feature type="domain" description="Haemolysin-type calcium binding-related" evidence="2">
    <location>
        <begin position="27"/>
        <end position="66"/>
    </location>
</feature>